<dbReference type="PANTHER" id="PTHR35333">
    <property type="entry name" value="BETA-LACTAMASE"/>
    <property type="match status" value="1"/>
</dbReference>
<feature type="region of interest" description="Disordered" evidence="1">
    <location>
        <begin position="12"/>
        <end position="34"/>
    </location>
</feature>
<dbReference type="SUPFAM" id="SSF56601">
    <property type="entry name" value="beta-lactamase/transpeptidase-like"/>
    <property type="match status" value="1"/>
</dbReference>
<accession>A0ABP7W2T1</accession>
<organism evidence="3 4">
    <name type="scientific">Streptomyces shaanxiensis</name>
    <dbReference type="NCBI Taxonomy" id="653357"/>
    <lineage>
        <taxon>Bacteria</taxon>
        <taxon>Bacillati</taxon>
        <taxon>Actinomycetota</taxon>
        <taxon>Actinomycetes</taxon>
        <taxon>Kitasatosporales</taxon>
        <taxon>Streptomycetaceae</taxon>
        <taxon>Streptomyces</taxon>
    </lineage>
</organism>
<dbReference type="InterPro" id="IPR045155">
    <property type="entry name" value="Beta-lactam_cat"/>
</dbReference>
<name>A0ABP7W2T1_9ACTN</name>
<keyword evidence="4" id="KW-1185">Reference proteome</keyword>
<comment type="caution">
    <text evidence="3">The sequence shown here is derived from an EMBL/GenBank/DDBJ whole genome shotgun (WGS) entry which is preliminary data.</text>
</comment>
<protein>
    <recommendedName>
        <fullName evidence="2">Beta-lactamase class A catalytic domain-containing protein</fullName>
    </recommendedName>
</protein>
<reference evidence="4" key="1">
    <citation type="journal article" date="2019" name="Int. J. Syst. Evol. Microbiol.">
        <title>The Global Catalogue of Microorganisms (GCM) 10K type strain sequencing project: providing services to taxonomists for standard genome sequencing and annotation.</title>
        <authorList>
            <consortium name="The Broad Institute Genomics Platform"/>
            <consortium name="The Broad Institute Genome Sequencing Center for Infectious Disease"/>
            <person name="Wu L."/>
            <person name="Ma J."/>
        </authorList>
    </citation>
    <scope>NUCLEOTIDE SEQUENCE [LARGE SCALE GENOMIC DNA]</scope>
    <source>
        <strain evidence="4">JCM 16925</strain>
    </source>
</reference>
<proteinExistence type="predicted"/>
<feature type="domain" description="Beta-lactamase class A catalytic" evidence="2">
    <location>
        <begin position="187"/>
        <end position="386"/>
    </location>
</feature>
<evidence type="ECO:0000313" key="3">
    <source>
        <dbReference type="EMBL" id="GAA4079790.1"/>
    </source>
</evidence>
<evidence type="ECO:0000256" key="1">
    <source>
        <dbReference type="SAM" id="MobiDB-lite"/>
    </source>
</evidence>
<dbReference type="InterPro" id="IPR000871">
    <property type="entry name" value="Beta-lactam_class-A"/>
</dbReference>
<dbReference type="Gene3D" id="3.40.710.10">
    <property type="entry name" value="DD-peptidase/beta-lactamase superfamily"/>
    <property type="match status" value="1"/>
</dbReference>
<evidence type="ECO:0000259" key="2">
    <source>
        <dbReference type="Pfam" id="PF13354"/>
    </source>
</evidence>
<dbReference type="InterPro" id="IPR012338">
    <property type="entry name" value="Beta-lactam/transpept-like"/>
</dbReference>
<feature type="region of interest" description="Disordered" evidence="1">
    <location>
        <begin position="140"/>
        <end position="166"/>
    </location>
</feature>
<evidence type="ECO:0000313" key="4">
    <source>
        <dbReference type="Proteomes" id="UP001499984"/>
    </source>
</evidence>
<gene>
    <name evidence="3" type="ORF">GCM10022233_69600</name>
</gene>
<dbReference type="Pfam" id="PF13354">
    <property type="entry name" value="Beta-lactamase2"/>
    <property type="match status" value="1"/>
</dbReference>
<dbReference type="PANTHER" id="PTHR35333:SF3">
    <property type="entry name" value="BETA-LACTAMASE-TYPE TRANSPEPTIDASE FOLD CONTAINING PROTEIN"/>
    <property type="match status" value="1"/>
</dbReference>
<dbReference type="EMBL" id="BAAAZY010000024">
    <property type="protein sequence ID" value="GAA4079790.1"/>
    <property type="molecule type" value="Genomic_DNA"/>
</dbReference>
<dbReference type="Proteomes" id="UP001499984">
    <property type="component" value="Unassembled WGS sequence"/>
</dbReference>
<sequence>MPRLAKLLRVQPPADHAPGQSWRPGAPPTVGGSGLKVVPAYKVRDPDRSRPGCLTLDCPLSRERHARLDVNPRHRIHFVIIFRVFTVPSRRNAEACPTMSDGQPNRTHTTRGLRAHLLRVCAACAATAIVASLAACSAAGTPHKTQAPPRTGAPAPGPPAPPREKRGATLARALKPLLPGGDTRLAVAVLDLDSADQEIASYGEDSKFATASIVKVNILAALLLQAEDEDRELTAAERRHAEEMIRSSDNAAAHVLWRAIGEAEGLDAANERLGLSSAQGGPDNRWGLTQTTATDQVRLLRAVFARGPVASASSPDGLSSASRAYIRELMGQIVEEQDWGVSAAGSRDSRWALKNGWLQRNTTGLWVINSVGQVTVHGHRYLVSVLSGGNASMRSGITLVERAARAAIGAASAHVRPWPQ</sequence>